<dbReference type="Proteomes" id="UP000236743">
    <property type="component" value="Unassembled WGS sequence"/>
</dbReference>
<protein>
    <submittedName>
        <fullName evidence="1">Uncharacterized protein</fullName>
    </submittedName>
</protein>
<evidence type="ECO:0000313" key="2">
    <source>
        <dbReference type="Proteomes" id="UP000236743"/>
    </source>
</evidence>
<accession>A0A1H6BKR7</accession>
<reference evidence="1 2" key="1">
    <citation type="submission" date="2016-10" db="EMBL/GenBank/DDBJ databases">
        <authorList>
            <person name="de Groot N.N."/>
        </authorList>
    </citation>
    <scope>NUCLEOTIDE SEQUENCE [LARGE SCALE GENOMIC DNA]</scope>
    <source>
        <strain evidence="1 2">DSM 26656</strain>
    </source>
</reference>
<dbReference type="EMBL" id="FNUY01000007">
    <property type="protein sequence ID" value="SEG61280.1"/>
    <property type="molecule type" value="Genomic_DNA"/>
</dbReference>
<evidence type="ECO:0000313" key="1">
    <source>
        <dbReference type="EMBL" id="SEG61280.1"/>
    </source>
</evidence>
<dbReference type="AlphaFoldDB" id="A0A1H6BKR7"/>
<organism evidence="1 2">
    <name type="scientific">Bosea lathyri</name>
    <dbReference type="NCBI Taxonomy" id="1036778"/>
    <lineage>
        <taxon>Bacteria</taxon>
        <taxon>Pseudomonadati</taxon>
        <taxon>Pseudomonadota</taxon>
        <taxon>Alphaproteobacteria</taxon>
        <taxon>Hyphomicrobiales</taxon>
        <taxon>Boseaceae</taxon>
        <taxon>Bosea</taxon>
    </lineage>
</organism>
<dbReference type="OrthoDB" id="8457020at2"/>
<gene>
    <name evidence="1" type="ORF">SAMN04488115_107323</name>
</gene>
<dbReference type="RefSeq" id="WP_146071401.1">
    <property type="nucleotide sequence ID" value="NZ_FNUY01000007.1"/>
</dbReference>
<sequence>MPRVKLTEEEKVERARQKHRLWRAANLERARATKREYMARRRAEKPEEVAASKKKWAAANPEYIRASSRKQYHKHPEKAAARRRRWRISKFGINRTDQHKLMDRCHAAIPRTLPRDVRDDVFSALVVAVYEGRFPKRVQPEHAKTIISEHYKQFSKFDTVSLDAVVCEGATRGQLMGIY</sequence>
<keyword evidence="2" id="KW-1185">Reference proteome</keyword>
<name>A0A1H6BKR7_9HYPH</name>
<proteinExistence type="predicted"/>